<evidence type="ECO:0000256" key="1">
    <source>
        <dbReference type="SAM" id="SignalP"/>
    </source>
</evidence>
<dbReference type="PANTHER" id="PTHR11102:SF160">
    <property type="entry name" value="ERAD-ASSOCIATED E3 UBIQUITIN-PROTEIN LIGASE COMPONENT HRD3"/>
    <property type="match status" value="1"/>
</dbReference>
<dbReference type="PANTHER" id="PTHR11102">
    <property type="entry name" value="SEL-1-LIKE PROTEIN"/>
    <property type="match status" value="1"/>
</dbReference>
<dbReference type="RefSeq" id="WP_091349538.1">
    <property type="nucleotide sequence ID" value="NZ_FMAQ01000009.1"/>
</dbReference>
<accession>A0A1C4CLN2</accession>
<feature type="signal peptide" evidence="1">
    <location>
        <begin position="1"/>
        <end position="23"/>
    </location>
</feature>
<keyword evidence="1" id="KW-0732">Signal</keyword>
<proteinExistence type="predicted"/>
<dbReference type="OrthoDB" id="9792653at2"/>
<dbReference type="SUPFAM" id="SSF81901">
    <property type="entry name" value="HCP-like"/>
    <property type="match status" value="2"/>
</dbReference>
<keyword evidence="3" id="KW-1185">Reference proteome</keyword>
<dbReference type="STRING" id="1798182.GA0061081_10969"/>
<gene>
    <name evidence="2" type="ORF">GA0061081_10969</name>
</gene>
<dbReference type="InterPro" id="IPR011990">
    <property type="entry name" value="TPR-like_helical_dom_sf"/>
</dbReference>
<dbReference type="InterPro" id="IPR006597">
    <property type="entry name" value="Sel1-like"/>
</dbReference>
<evidence type="ECO:0000313" key="2">
    <source>
        <dbReference type="EMBL" id="SCC19996.1"/>
    </source>
</evidence>
<dbReference type="Gene3D" id="1.25.40.10">
    <property type="entry name" value="Tetratricopeptide repeat domain"/>
    <property type="match status" value="2"/>
</dbReference>
<dbReference type="Proteomes" id="UP000199670">
    <property type="component" value="Unassembled WGS sequence"/>
</dbReference>
<dbReference type="Pfam" id="PF08238">
    <property type="entry name" value="Sel1"/>
    <property type="match status" value="6"/>
</dbReference>
<name>A0A1C4CLN2_9GAMM</name>
<protein>
    <recommendedName>
        <fullName evidence="4">TPR repeat</fullName>
    </recommendedName>
</protein>
<reference evidence="3" key="1">
    <citation type="submission" date="2016-08" db="EMBL/GenBank/DDBJ databases">
        <authorList>
            <person name="Varghese N."/>
            <person name="Submissions Spin"/>
        </authorList>
    </citation>
    <scope>NUCLEOTIDE SEQUENCE [LARGE SCALE GENOMIC DNA]</scope>
    <source>
        <strain evidence="3">R-53248</strain>
    </source>
</reference>
<evidence type="ECO:0000313" key="3">
    <source>
        <dbReference type="Proteomes" id="UP000199670"/>
    </source>
</evidence>
<dbReference type="InterPro" id="IPR050767">
    <property type="entry name" value="Sel1_AlgK"/>
</dbReference>
<dbReference type="EMBL" id="FMAQ01000009">
    <property type="protein sequence ID" value="SCC19996.1"/>
    <property type="molecule type" value="Genomic_DNA"/>
</dbReference>
<dbReference type="AlphaFoldDB" id="A0A1C4CLN2"/>
<sequence length="433" mass="49436">MLAHTKLSLLLIMLVGLSLPSAAKTNTKCLPLKKDEANIAICTKLADKGDANAQNSLGEIYYQDALLHKGYHTKARLLFEKAAAQGLAKAQYNLGAIYRDEFNNFPVALSWFEKAAAQGNLDAQNSIGYIYENGSGGKPPRNYFFDENGKNTDPDLPYIEAKFAPYEFQLPSDPYSRAIYPMSEFGQGVEPDLAKAIEWYQKAANKGHALAQTNLAYFYLFGIGVEKDEKKAFELYQKAAKQNCAPALKTLAFMYMQGLGTEQDVPKGFAALVQAFRVMPDNNLEDVIWRIETNENYKKYSLKAKIEDYKEPRRQKFEPNDSSDEDYITERFQFFNRIYQLNFTGTVGAMYDWTRPTWSVILGETVGEITPLKERFFVKESIQGYYKCMTLLSYYYKGEAQDITQAQLWRKYAITMGELPFENYWPGYPPLEQ</sequence>
<evidence type="ECO:0008006" key="4">
    <source>
        <dbReference type="Google" id="ProtNLM"/>
    </source>
</evidence>
<dbReference type="SMART" id="SM00671">
    <property type="entry name" value="SEL1"/>
    <property type="match status" value="5"/>
</dbReference>
<organism evidence="2 3">
    <name type="scientific">Gilliamella bombicola</name>
    <dbReference type="NCBI Taxonomy" id="1798182"/>
    <lineage>
        <taxon>Bacteria</taxon>
        <taxon>Pseudomonadati</taxon>
        <taxon>Pseudomonadota</taxon>
        <taxon>Gammaproteobacteria</taxon>
        <taxon>Orbales</taxon>
        <taxon>Orbaceae</taxon>
        <taxon>Gilliamella</taxon>
    </lineage>
</organism>
<feature type="chain" id="PRO_5008689978" description="TPR repeat" evidence="1">
    <location>
        <begin position="24"/>
        <end position="433"/>
    </location>
</feature>